<dbReference type="SUPFAM" id="SSF53448">
    <property type="entry name" value="Nucleotide-diphospho-sugar transferases"/>
    <property type="match status" value="1"/>
</dbReference>
<dbReference type="AlphaFoldDB" id="A0AAE3DQF0"/>
<dbReference type="InterPro" id="IPR029044">
    <property type="entry name" value="Nucleotide-diphossugar_trans"/>
</dbReference>
<keyword evidence="2" id="KW-0812">Transmembrane</keyword>
<comment type="similarity">
    <text evidence="1">Belongs to the glycosyltransferase 2 family.</text>
</comment>
<comment type="caution">
    <text evidence="4">The sequence shown here is derived from an EMBL/GenBank/DDBJ whole genome shotgun (WGS) entry which is preliminary data.</text>
</comment>
<feature type="domain" description="Glycosyltransferase 2-like" evidence="3">
    <location>
        <begin position="5"/>
        <end position="155"/>
    </location>
</feature>
<keyword evidence="5" id="KW-1185">Reference proteome</keyword>
<dbReference type="Pfam" id="PF00535">
    <property type="entry name" value="Glycos_transf_2"/>
    <property type="match status" value="1"/>
</dbReference>
<proteinExistence type="inferred from homology"/>
<dbReference type="CDD" id="cd00761">
    <property type="entry name" value="Glyco_tranf_GTA_type"/>
    <property type="match status" value="1"/>
</dbReference>
<dbReference type="PANTHER" id="PTHR43685:SF11">
    <property type="entry name" value="GLYCOSYLTRANSFERASE TAGX-RELATED"/>
    <property type="match status" value="1"/>
</dbReference>
<dbReference type="PANTHER" id="PTHR43685">
    <property type="entry name" value="GLYCOSYLTRANSFERASE"/>
    <property type="match status" value="1"/>
</dbReference>
<reference evidence="4 5" key="1">
    <citation type="submission" date="2021-10" db="EMBL/GenBank/DDBJ databases">
        <title>Anaerobic single-cell dispensing facilitates the cultivation of human gut bacteria.</title>
        <authorList>
            <person name="Afrizal A."/>
        </authorList>
    </citation>
    <scope>NUCLEOTIDE SEQUENCE [LARGE SCALE GENOMIC DNA]</scope>
    <source>
        <strain evidence="4 5">CLA-AA-H277</strain>
    </source>
</reference>
<sequence length="245" mass="27681">MKKVSVIIPAYRCAATLRQAIDSALFQEVPLEILVLDDCSGEDIEGIVRSYGDEPRLRYLKNEKNLGAAATRNRGVKLATGDYVAFLDADDWWEPEKLKKQLALLEQTGDVLACTGRRLCSPEGEDLGKCIPVKSRITYKDLLHHNSINCSSVLLRRDAALRYPMEHEDSHEDYITWLKILQEYGMASGVDEPLLNYRLTTKGKSGNKLKSAGMTFKVYRYMGFGLGKSILCFISYALNGIWKYR</sequence>
<dbReference type="Gene3D" id="3.90.550.10">
    <property type="entry name" value="Spore Coat Polysaccharide Biosynthesis Protein SpsA, Chain A"/>
    <property type="match status" value="1"/>
</dbReference>
<evidence type="ECO:0000313" key="4">
    <source>
        <dbReference type="EMBL" id="MCC2188721.1"/>
    </source>
</evidence>
<dbReference type="Proteomes" id="UP001197875">
    <property type="component" value="Unassembled WGS sequence"/>
</dbReference>
<name>A0AAE3DQF0_9FIRM</name>
<organism evidence="4 5">
    <name type="scientific">Fusicatenibacter faecihominis</name>
    <dbReference type="NCBI Taxonomy" id="2881276"/>
    <lineage>
        <taxon>Bacteria</taxon>
        <taxon>Bacillati</taxon>
        <taxon>Bacillota</taxon>
        <taxon>Clostridia</taxon>
        <taxon>Lachnospirales</taxon>
        <taxon>Lachnospiraceae</taxon>
        <taxon>Fusicatenibacter</taxon>
    </lineage>
</organism>
<evidence type="ECO:0000256" key="2">
    <source>
        <dbReference type="SAM" id="Phobius"/>
    </source>
</evidence>
<evidence type="ECO:0000313" key="5">
    <source>
        <dbReference type="Proteomes" id="UP001197875"/>
    </source>
</evidence>
<dbReference type="EMBL" id="JAJEPR010000003">
    <property type="protein sequence ID" value="MCC2188721.1"/>
    <property type="molecule type" value="Genomic_DNA"/>
</dbReference>
<keyword evidence="2" id="KW-0472">Membrane</keyword>
<feature type="transmembrane region" description="Helical" evidence="2">
    <location>
        <begin position="218"/>
        <end position="238"/>
    </location>
</feature>
<dbReference type="InterPro" id="IPR050834">
    <property type="entry name" value="Glycosyltransf_2"/>
</dbReference>
<evidence type="ECO:0000256" key="1">
    <source>
        <dbReference type="ARBA" id="ARBA00006739"/>
    </source>
</evidence>
<protein>
    <submittedName>
        <fullName evidence="4">Glycosyltransferase</fullName>
    </submittedName>
</protein>
<evidence type="ECO:0000259" key="3">
    <source>
        <dbReference type="Pfam" id="PF00535"/>
    </source>
</evidence>
<keyword evidence="2" id="KW-1133">Transmembrane helix</keyword>
<dbReference type="InterPro" id="IPR001173">
    <property type="entry name" value="Glyco_trans_2-like"/>
</dbReference>
<accession>A0AAE3DQF0</accession>
<dbReference type="RefSeq" id="WP_227614228.1">
    <property type="nucleotide sequence ID" value="NZ_JAJEPR010000003.1"/>
</dbReference>
<gene>
    <name evidence="4" type="ORF">LKD71_02590</name>
</gene>